<evidence type="ECO:0000313" key="4">
    <source>
        <dbReference type="Proteomes" id="UP000583944"/>
    </source>
</evidence>
<name>A0A7J6Y777_TRYCR</name>
<proteinExistence type="predicted"/>
<protein>
    <submittedName>
        <fullName evidence="3">Uncharacterized protein</fullName>
    </submittedName>
</protein>
<feature type="region of interest" description="Disordered" evidence="2">
    <location>
        <begin position="141"/>
        <end position="160"/>
    </location>
</feature>
<evidence type="ECO:0000256" key="1">
    <source>
        <dbReference type="SAM" id="Coils"/>
    </source>
</evidence>
<evidence type="ECO:0000256" key="2">
    <source>
        <dbReference type="SAM" id="MobiDB-lite"/>
    </source>
</evidence>
<dbReference type="EMBL" id="JABDHM010000030">
    <property type="protein sequence ID" value="KAF5222130.1"/>
    <property type="molecule type" value="Genomic_DNA"/>
</dbReference>
<keyword evidence="1" id="KW-0175">Coiled coil</keyword>
<accession>A0A7J6Y777</accession>
<dbReference type="VEuPathDB" id="TriTrypDB:BCY84_15729"/>
<dbReference type="VEuPathDB" id="TriTrypDB:ECC02_004884"/>
<feature type="compositionally biased region" description="Basic and acidic residues" evidence="2">
    <location>
        <begin position="462"/>
        <end position="471"/>
    </location>
</feature>
<gene>
    <name evidence="3" type="ORF">ECC02_004884</name>
</gene>
<evidence type="ECO:0000313" key="3">
    <source>
        <dbReference type="EMBL" id="KAF5222130.1"/>
    </source>
</evidence>
<sequence length="605" mass="67215">MPGMASALFSENKQLRRRVRELEGEVSFLQDQNYHIQRVNDTYRGKVQQYIESLRSKGRRGSSPAFATAKDLEELVRRLRAHDITHSSSRPRVEEMTATVFPKGSITREGDDGLMNSTSSLSRATQEGEGGVHVAGRSNAPRKEAFSPKGKKTQANESAAVKNAQRATVLNLTAENRKLVSLVDTLRSRLAAAGRLNSSLEKKYRALSSLMGCSCSSGSGRQQDVARDKMPGLPELEKQLRELGEENEKLRSENDHNKELFQELSHYRILLSRKTVEVEVLRQRESILLEEINDLKGKLAKTTETLQTMGTALRLGKVREKRAISAMETLQKKTEEQELQRRQQVQETRMTASEIQPAFLSAFIERVATALERHHFVFSEYTLACHMLHVILHGRFTGQRAQESMWAIDFGWKSIVTETLFLAAEHLANLIKFFEETTMVHIASVTSSSLAKSGVDAPVAKASEDGDRRGCLDNPGNMNKNKRLQPPIQLFTDDGNEVALKSEDEDKLLSSNPVRRESRSIEGCVERSHAQMVDAATITVSPVQISLAVGCSLPVSPQFPSKGTETISPLLISRAVGEDFGIEGSALVFPVACAASFQPDGRREQ</sequence>
<comment type="caution">
    <text evidence="3">The sequence shown here is derived from an EMBL/GenBank/DDBJ whole genome shotgun (WGS) entry which is preliminary data.</text>
</comment>
<dbReference type="AlphaFoldDB" id="A0A7J6Y777"/>
<dbReference type="Proteomes" id="UP000583944">
    <property type="component" value="Unassembled WGS sequence"/>
</dbReference>
<feature type="region of interest" description="Disordered" evidence="2">
    <location>
        <begin position="461"/>
        <end position="483"/>
    </location>
</feature>
<reference evidence="3 4" key="1">
    <citation type="journal article" date="2019" name="Genome Biol. Evol.">
        <title>Nanopore Sequencing Significantly Improves Genome Assembly of the Protozoan Parasite Trypanosoma cruzi.</title>
        <authorList>
            <person name="Diaz-Viraque F."/>
            <person name="Pita S."/>
            <person name="Greif G."/>
            <person name="de Souza R.C.M."/>
            <person name="Iraola G."/>
            <person name="Robello C."/>
        </authorList>
    </citation>
    <scope>NUCLEOTIDE SEQUENCE [LARGE SCALE GENOMIC DNA]</scope>
    <source>
        <strain evidence="3 4">Berenice</strain>
    </source>
</reference>
<feature type="coiled-coil region" evidence="1">
    <location>
        <begin position="5"/>
        <end position="32"/>
    </location>
</feature>
<organism evidence="3 4">
    <name type="scientific">Trypanosoma cruzi</name>
    <dbReference type="NCBI Taxonomy" id="5693"/>
    <lineage>
        <taxon>Eukaryota</taxon>
        <taxon>Discoba</taxon>
        <taxon>Euglenozoa</taxon>
        <taxon>Kinetoplastea</taxon>
        <taxon>Metakinetoplastina</taxon>
        <taxon>Trypanosomatida</taxon>
        <taxon>Trypanosomatidae</taxon>
        <taxon>Trypanosoma</taxon>
        <taxon>Schizotrypanum</taxon>
    </lineage>
</organism>
<feature type="coiled-coil region" evidence="1">
    <location>
        <begin position="233"/>
        <end position="260"/>
    </location>
</feature>